<dbReference type="AlphaFoldDB" id="A0A165D0V2"/>
<keyword evidence="10" id="KW-0472">Membrane</keyword>
<dbReference type="PRINTS" id="PR00465">
    <property type="entry name" value="EP450IV"/>
</dbReference>
<gene>
    <name evidence="11" type="ORF">CALCODRAFT_487603</name>
</gene>
<keyword evidence="8" id="KW-0503">Monooxygenase</keyword>
<dbReference type="GO" id="GO:0004497">
    <property type="term" value="F:monooxygenase activity"/>
    <property type="evidence" value="ECO:0007669"/>
    <property type="project" value="UniProtKB-KW"/>
</dbReference>
<dbReference type="Proteomes" id="UP000076842">
    <property type="component" value="Unassembled WGS sequence"/>
</dbReference>
<evidence type="ECO:0000256" key="10">
    <source>
        <dbReference type="SAM" id="Phobius"/>
    </source>
</evidence>
<dbReference type="GO" id="GO:0005506">
    <property type="term" value="F:iron ion binding"/>
    <property type="evidence" value="ECO:0007669"/>
    <property type="project" value="InterPro"/>
</dbReference>
<dbReference type="Gene3D" id="1.10.630.10">
    <property type="entry name" value="Cytochrome P450"/>
    <property type="match status" value="1"/>
</dbReference>
<comment type="cofactor">
    <cofactor evidence="1 9">
        <name>heme</name>
        <dbReference type="ChEBI" id="CHEBI:30413"/>
    </cofactor>
</comment>
<sequence>MSILPAYKLSDVAAVSVFAILVFALVSSLFFRRSKVTKLVSPESPSWLWGCTRDLLLGVSGDYFEAWQKKFGDIYRIPYPCGSWRTIIMDPRAMSYVLNTNSYNFVRHKGNVAVFNIMLGGGILAYEGEAHRRHRKSMTPGLSVGAIRYYTTLFLTAVTKVMEQWRSQLEAEIDKKNMIVNMEQWMNAVSFESIGQAGFNHDFGCTSGIIHPVANHLTALGKSSTTIGSLMVLGLVQAFPAVLRLPLHRNHVMKNIRTSMTEVARSFRSRLQNAKSDVSDDHRSLVASIMKAEGRALSESEVISEMNTLLLAGFETTATTMTWCFHELSVNTRVQDRLREELKNYPEPTYEQMATEMPYLTAVVQETLRTHPGSQETHRIAANDDTIPLQSLATTADGKVVDHIDIRAGTGIIIPIEAINRSTMIWGPDSHEFKPERWLTDLPEKAKNIQGYHHLMTFIDGPRNCIGRNFSVAEFKAVLAVLVRHFYFAPLKDGSDVVRVRTFTSRARNKGYEGLMLRVSKVESE</sequence>
<keyword evidence="10" id="KW-0812">Transmembrane</keyword>
<dbReference type="InterPro" id="IPR002403">
    <property type="entry name" value="Cyt_P450_E_grp-IV"/>
</dbReference>
<dbReference type="STRING" id="1353952.A0A165D0V2"/>
<dbReference type="PANTHER" id="PTHR24305:SF166">
    <property type="entry name" value="CYTOCHROME P450 12A4, MITOCHONDRIAL-RELATED"/>
    <property type="match status" value="1"/>
</dbReference>
<organism evidence="11 12">
    <name type="scientific">Calocera cornea HHB12733</name>
    <dbReference type="NCBI Taxonomy" id="1353952"/>
    <lineage>
        <taxon>Eukaryota</taxon>
        <taxon>Fungi</taxon>
        <taxon>Dikarya</taxon>
        <taxon>Basidiomycota</taxon>
        <taxon>Agaricomycotina</taxon>
        <taxon>Dacrymycetes</taxon>
        <taxon>Dacrymycetales</taxon>
        <taxon>Dacrymycetaceae</taxon>
        <taxon>Calocera</taxon>
    </lineage>
</organism>
<evidence type="ECO:0000256" key="2">
    <source>
        <dbReference type="ARBA" id="ARBA00005179"/>
    </source>
</evidence>
<evidence type="ECO:0000256" key="4">
    <source>
        <dbReference type="ARBA" id="ARBA00022617"/>
    </source>
</evidence>
<dbReference type="Pfam" id="PF00067">
    <property type="entry name" value="p450"/>
    <property type="match status" value="1"/>
</dbReference>
<dbReference type="InterPro" id="IPR001128">
    <property type="entry name" value="Cyt_P450"/>
</dbReference>
<evidence type="ECO:0000256" key="9">
    <source>
        <dbReference type="PIRSR" id="PIRSR602403-1"/>
    </source>
</evidence>
<dbReference type="GO" id="GO:0020037">
    <property type="term" value="F:heme binding"/>
    <property type="evidence" value="ECO:0007669"/>
    <property type="project" value="InterPro"/>
</dbReference>
<keyword evidence="7 9" id="KW-0408">Iron</keyword>
<dbReference type="EMBL" id="KV424089">
    <property type="protein sequence ID" value="KZT51815.1"/>
    <property type="molecule type" value="Genomic_DNA"/>
</dbReference>
<keyword evidence="5 9" id="KW-0479">Metal-binding</keyword>
<proteinExistence type="inferred from homology"/>
<dbReference type="SUPFAM" id="SSF48264">
    <property type="entry name" value="Cytochrome P450"/>
    <property type="match status" value="1"/>
</dbReference>
<evidence type="ECO:0000313" key="11">
    <source>
        <dbReference type="EMBL" id="KZT51815.1"/>
    </source>
</evidence>
<accession>A0A165D0V2</accession>
<keyword evidence="6" id="KW-0560">Oxidoreductase</keyword>
<feature type="transmembrane region" description="Helical" evidence="10">
    <location>
        <begin position="12"/>
        <end position="31"/>
    </location>
</feature>
<dbReference type="InParanoid" id="A0A165D0V2"/>
<protein>
    <submittedName>
        <fullName evidence="11">Cytochrome P450</fullName>
    </submittedName>
</protein>
<evidence type="ECO:0000256" key="6">
    <source>
        <dbReference type="ARBA" id="ARBA00023002"/>
    </source>
</evidence>
<reference evidence="11 12" key="1">
    <citation type="journal article" date="2016" name="Mol. Biol. Evol.">
        <title>Comparative Genomics of Early-Diverging Mushroom-Forming Fungi Provides Insights into the Origins of Lignocellulose Decay Capabilities.</title>
        <authorList>
            <person name="Nagy L.G."/>
            <person name="Riley R."/>
            <person name="Tritt A."/>
            <person name="Adam C."/>
            <person name="Daum C."/>
            <person name="Floudas D."/>
            <person name="Sun H."/>
            <person name="Yadav J.S."/>
            <person name="Pangilinan J."/>
            <person name="Larsson K.H."/>
            <person name="Matsuura K."/>
            <person name="Barry K."/>
            <person name="Labutti K."/>
            <person name="Kuo R."/>
            <person name="Ohm R.A."/>
            <person name="Bhattacharya S.S."/>
            <person name="Shirouzu T."/>
            <person name="Yoshinaga Y."/>
            <person name="Martin F.M."/>
            <person name="Grigoriev I.V."/>
            <person name="Hibbett D.S."/>
        </authorList>
    </citation>
    <scope>NUCLEOTIDE SEQUENCE [LARGE SCALE GENOMIC DNA]</scope>
    <source>
        <strain evidence="11 12">HHB12733</strain>
    </source>
</reference>
<evidence type="ECO:0000256" key="8">
    <source>
        <dbReference type="ARBA" id="ARBA00023033"/>
    </source>
</evidence>
<comment type="similarity">
    <text evidence="3">Belongs to the cytochrome P450 family.</text>
</comment>
<dbReference type="OrthoDB" id="1470350at2759"/>
<keyword evidence="4 9" id="KW-0349">Heme</keyword>
<keyword evidence="10" id="KW-1133">Transmembrane helix</keyword>
<comment type="pathway">
    <text evidence="2">Secondary metabolite biosynthesis.</text>
</comment>
<evidence type="ECO:0000313" key="12">
    <source>
        <dbReference type="Proteomes" id="UP000076842"/>
    </source>
</evidence>
<dbReference type="InterPro" id="IPR036396">
    <property type="entry name" value="Cyt_P450_sf"/>
</dbReference>
<dbReference type="PANTHER" id="PTHR24305">
    <property type="entry name" value="CYTOCHROME P450"/>
    <property type="match status" value="1"/>
</dbReference>
<dbReference type="InterPro" id="IPR050121">
    <property type="entry name" value="Cytochrome_P450_monoxygenase"/>
</dbReference>
<evidence type="ECO:0000256" key="3">
    <source>
        <dbReference type="ARBA" id="ARBA00010617"/>
    </source>
</evidence>
<name>A0A165D0V2_9BASI</name>
<evidence type="ECO:0000256" key="7">
    <source>
        <dbReference type="ARBA" id="ARBA00023004"/>
    </source>
</evidence>
<dbReference type="PRINTS" id="PR00385">
    <property type="entry name" value="P450"/>
</dbReference>
<dbReference type="GO" id="GO:0016705">
    <property type="term" value="F:oxidoreductase activity, acting on paired donors, with incorporation or reduction of molecular oxygen"/>
    <property type="evidence" value="ECO:0007669"/>
    <property type="project" value="InterPro"/>
</dbReference>
<evidence type="ECO:0000256" key="1">
    <source>
        <dbReference type="ARBA" id="ARBA00001971"/>
    </source>
</evidence>
<feature type="binding site" description="axial binding residue" evidence="9">
    <location>
        <position position="465"/>
    </location>
    <ligand>
        <name>heme</name>
        <dbReference type="ChEBI" id="CHEBI:30413"/>
    </ligand>
    <ligandPart>
        <name>Fe</name>
        <dbReference type="ChEBI" id="CHEBI:18248"/>
    </ligandPart>
</feature>
<keyword evidence="12" id="KW-1185">Reference proteome</keyword>
<evidence type="ECO:0000256" key="5">
    <source>
        <dbReference type="ARBA" id="ARBA00022723"/>
    </source>
</evidence>